<evidence type="ECO:0008006" key="4">
    <source>
        <dbReference type="Google" id="ProtNLM"/>
    </source>
</evidence>
<dbReference type="RefSeq" id="WP_088564987.1">
    <property type="nucleotide sequence ID" value="NZ_CP020946.1"/>
</dbReference>
<evidence type="ECO:0000313" key="2">
    <source>
        <dbReference type="EMBL" id="ASD63449.1"/>
    </source>
</evidence>
<proteinExistence type="predicted"/>
<accession>A0A1Z3N7N0</accession>
<evidence type="ECO:0000313" key="3">
    <source>
        <dbReference type="Proteomes" id="UP000197003"/>
    </source>
</evidence>
<dbReference type="EMBL" id="CP020946">
    <property type="protein sequence ID" value="ASD63449.1"/>
    <property type="molecule type" value="Genomic_DNA"/>
</dbReference>
<dbReference type="Proteomes" id="UP000197003">
    <property type="component" value="Chromosome"/>
</dbReference>
<reference evidence="2 3" key="1">
    <citation type="submission" date="2017-04" db="EMBL/GenBank/DDBJ databases">
        <title>Whole genome sequence of Bdellovibrio bacteriovorus strain SSB218315.</title>
        <authorList>
            <person name="Oyedara O."/>
            <person name="Rodriguez-Perez M.A."/>
        </authorList>
    </citation>
    <scope>NUCLEOTIDE SEQUENCE [LARGE SCALE GENOMIC DNA]</scope>
    <source>
        <strain evidence="2 3">SSB218315</strain>
    </source>
</reference>
<dbReference type="Pfam" id="PF12276">
    <property type="entry name" value="DUF3617"/>
    <property type="match status" value="1"/>
</dbReference>
<gene>
    <name evidence="2" type="ORF">B9G79_07635</name>
</gene>
<name>A0A1Z3N7N0_BDEBC</name>
<organism evidence="2 3">
    <name type="scientific">Bdellovibrio bacteriovorus</name>
    <dbReference type="NCBI Taxonomy" id="959"/>
    <lineage>
        <taxon>Bacteria</taxon>
        <taxon>Pseudomonadati</taxon>
        <taxon>Bdellovibrionota</taxon>
        <taxon>Bdellovibrionia</taxon>
        <taxon>Bdellovibrionales</taxon>
        <taxon>Pseudobdellovibrionaceae</taxon>
        <taxon>Bdellovibrio</taxon>
    </lineage>
</organism>
<dbReference type="InterPro" id="IPR022061">
    <property type="entry name" value="DUF3617"/>
</dbReference>
<dbReference type="OrthoDB" id="5297957at2"/>
<evidence type="ECO:0000256" key="1">
    <source>
        <dbReference type="SAM" id="SignalP"/>
    </source>
</evidence>
<keyword evidence="1" id="KW-0732">Signal</keyword>
<dbReference type="AlphaFoldDB" id="A0A1Z3N7N0"/>
<protein>
    <recommendedName>
        <fullName evidence="4">DUF3617 domain-containing protein</fullName>
    </recommendedName>
</protein>
<feature type="chain" id="PRO_5012915839" description="DUF3617 domain-containing protein" evidence="1">
    <location>
        <begin position="19"/>
        <end position="171"/>
    </location>
</feature>
<sequence length="171" mass="18943">MKFLILLTALFTASTSFAAFDIKPGLWEVKMQMTLDGKAFDPMAEMNKALEQLPPEQRKKMEAMLSGSDKIPVTKNGYRICYTADMLKNPNKVMEGTKACTTKITTQTAKKLAGTFDCPKDDAKGDFEWNAKSSNEYEGLMNGKTSKGSNTQIRYQGKFISADCGKVKPVL</sequence>
<feature type="signal peptide" evidence="1">
    <location>
        <begin position="1"/>
        <end position="18"/>
    </location>
</feature>